<feature type="domain" description="RNA 2-O ribose methyltransferase substrate binding" evidence="5">
    <location>
        <begin position="77"/>
        <end position="153"/>
    </location>
</feature>
<dbReference type="GO" id="GO:0005829">
    <property type="term" value="C:cytosol"/>
    <property type="evidence" value="ECO:0007669"/>
    <property type="project" value="TreeGrafter"/>
</dbReference>
<keyword evidence="7" id="KW-1185">Reference proteome</keyword>
<name>A0A2N3YIE5_9MICO</name>
<dbReference type="OrthoDB" id="9785673at2"/>
<dbReference type="PANTHER" id="PTHR46429">
    <property type="entry name" value="23S RRNA (GUANOSINE-2'-O-)-METHYLTRANSFERASE RLMB"/>
    <property type="match status" value="1"/>
</dbReference>
<dbReference type="SUPFAM" id="SSF75217">
    <property type="entry name" value="alpha/beta knot"/>
    <property type="match status" value="1"/>
</dbReference>
<feature type="region of interest" description="Disordered" evidence="4">
    <location>
        <begin position="1"/>
        <end position="78"/>
    </location>
</feature>
<dbReference type="GO" id="GO:0008173">
    <property type="term" value="F:RNA methyltransferase activity"/>
    <property type="evidence" value="ECO:0007669"/>
    <property type="project" value="InterPro"/>
</dbReference>
<dbReference type="FunFam" id="3.30.1330.30:FF:000024">
    <property type="entry name" value="Putative tRNA/rRNA methyltransferase"/>
    <property type="match status" value="1"/>
</dbReference>
<evidence type="ECO:0000313" key="6">
    <source>
        <dbReference type="EMBL" id="PKW26626.1"/>
    </source>
</evidence>
<dbReference type="InterPro" id="IPR029064">
    <property type="entry name" value="Ribosomal_eL30-like_sf"/>
</dbReference>
<dbReference type="SUPFAM" id="SSF55315">
    <property type="entry name" value="L30e-like"/>
    <property type="match status" value="1"/>
</dbReference>
<comment type="similarity">
    <text evidence="1">Belongs to the class IV-like SAM-binding methyltransferase superfamily. RNA methyltransferase TrmH family.</text>
</comment>
<dbReference type="RefSeq" id="WP_101395163.1">
    <property type="nucleotide sequence ID" value="NZ_PJNE01000001.1"/>
</dbReference>
<dbReference type="Gene3D" id="3.30.1330.30">
    <property type="match status" value="1"/>
</dbReference>
<dbReference type="Gene3D" id="3.40.1280.10">
    <property type="match status" value="1"/>
</dbReference>
<dbReference type="InterPro" id="IPR013123">
    <property type="entry name" value="SpoU_subst-bd"/>
</dbReference>
<evidence type="ECO:0000256" key="4">
    <source>
        <dbReference type="SAM" id="MobiDB-lite"/>
    </source>
</evidence>
<keyword evidence="3 6" id="KW-0808">Transferase</keyword>
<dbReference type="SMART" id="SM00967">
    <property type="entry name" value="SpoU_sub_bind"/>
    <property type="match status" value="1"/>
</dbReference>
<organism evidence="6 7">
    <name type="scientific">Phycicoccus duodecadis</name>
    <dbReference type="NCBI Taxonomy" id="173053"/>
    <lineage>
        <taxon>Bacteria</taxon>
        <taxon>Bacillati</taxon>
        <taxon>Actinomycetota</taxon>
        <taxon>Actinomycetes</taxon>
        <taxon>Micrococcales</taxon>
        <taxon>Intrasporangiaceae</taxon>
        <taxon>Phycicoccus</taxon>
    </lineage>
</organism>
<dbReference type="InterPro" id="IPR001537">
    <property type="entry name" value="SpoU_MeTrfase"/>
</dbReference>
<accession>A0A2N3YIE5</accession>
<protein>
    <submittedName>
        <fullName evidence="6">23S rRNA (Guanosine2251-2'-O)-methyltransferase</fullName>
    </submittedName>
</protein>
<dbReference type="Pfam" id="PF08032">
    <property type="entry name" value="SpoU_sub_bind"/>
    <property type="match status" value="1"/>
</dbReference>
<proteinExistence type="inferred from homology"/>
<dbReference type="InterPro" id="IPR029026">
    <property type="entry name" value="tRNA_m1G_MTases_N"/>
</dbReference>
<reference evidence="6 7" key="1">
    <citation type="submission" date="2017-12" db="EMBL/GenBank/DDBJ databases">
        <title>Sequencing the genomes of 1000 Actinobacteria strains.</title>
        <authorList>
            <person name="Klenk H.-P."/>
        </authorList>
    </citation>
    <scope>NUCLEOTIDE SEQUENCE [LARGE SCALE GENOMIC DNA]</scope>
    <source>
        <strain evidence="6 7">DSM 12806</strain>
    </source>
</reference>
<dbReference type="CDD" id="cd18103">
    <property type="entry name" value="SpoU-like_RlmB"/>
    <property type="match status" value="1"/>
</dbReference>
<dbReference type="Pfam" id="PF00588">
    <property type="entry name" value="SpoU_methylase"/>
    <property type="match status" value="1"/>
</dbReference>
<dbReference type="AlphaFoldDB" id="A0A2N3YIE5"/>
<dbReference type="InterPro" id="IPR029028">
    <property type="entry name" value="Alpha/beta_knot_MTases"/>
</dbReference>
<dbReference type="GO" id="GO:0032259">
    <property type="term" value="P:methylation"/>
    <property type="evidence" value="ECO:0007669"/>
    <property type="project" value="UniProtKB-KW"/>
</dbReference>
<dbReference type="EMBL" id="PJNE01000001">
    <property type="protein sequence ID" value="PKW26626.1"/>
    <property type="molecule type" value="Genomic_DNA"/>
</dbReference>
<evidence type="ECO:0000256" key="2">
    <source>
        <dbReference type="ARBA" id="ARBA00022603"/>
    </source>
</evidence>
<evidence type="ECO:0000256" key="3">
    <source>
        <dbReference type="ARBA" id="ARBA00022679"/>
    </source>
</evidence>
<comment type="caution">
    <text evidence="6">The sequence shown here is derived from an EMBL/GenBank/DDBJ whole genome shotgun (WGS) entry which is preliminary data.</text>
</comment>
<sequence length="317" mass="33218">MPGNSQRRGAIRKGGKKGPTVGSGGQRRRGLEGRGPTPKAADRPNHKAHQSAAKGGDKRGSGGRPNGSRKAPASSEVVAGRNSVVEALRAWVPVTTMYVAGRIDSDDRVREAIKTATERGIPVLETPRGELDRITDGAVHQGLALQVPPYEYAHPRDLVDPEMPGIPLVVALDGITDPRNLGAIVRSVAAFGGHGVVVPTRRSAGMTASAWKSSAGAAARIPVAQAANLTRALEDFRKAGFFVIGLDMDGDVELPDLELASEPIVVVVGSEGKGLSRLVRETCDQIVSVPMSSAVESLNAGIATGVTLYEVARRRRG</sequence>
<evidence type="ECO:0000313" key="7">
    <source>
        <dbReference type="Proteomes" id="UP000233781"/>
    </source>
</evidence>
<gene>
    <name evidence="6" type="ORF">ATL31_1442</name>
</gene>
<dbReference type="GO" id="GO:0003723">
    <property type="term" value="F:RNA binding"/>
    <property type="evidence" value="ECO:0007669"/>
    <property type="project" value="InterPro"/>
</dbReference>
<dbReference type="FunFam" id="3.40.1280.10:FF:000015">
    <property type="entry name" value="Putative tRNA/rRNA methyltransferase"/>
    <property type="match status" value="1"/>
</dbReference>
<evidence type="ECO:0000259" key="5">
    <source>
        <dbReference type="SMART" id="SM00967"/>
    </source>
</evidence>
<evidence type="ECO:0000256" key="1">
    <source>
        <dbReference type="ARBA" id="ARBA00007228"/>
    </source>
</evidence>
<dbReference type="Proteomes" id="UP000233781">
    <property type="component" value="Unassembled WGS sequence"/>
</dbReference>
<dbReference type="NCBIfam" id="TIGR00186">
    <property type="entry name" value="rRNA_methyl_3"/>
    <property type="match status" value="1"/>
</dbReference>
<dbReference type="GO" id="GO:0006396">
    <property type="term" value="P:RNA processing"/>
    <property type="evidence" value="ECO:0007669"/>
    <property type="project" value="InterPro"/>
</dbReference>
<keyword evidence="2 6" id="KW-0489">Methyltransferase</keyword>
<dbReference type="InterPro" id="IPR004441">
    <property type="entry name" value="rRNA_MeTrfase_TrmH"/>
</dbReference>
<dbReference type="PANTHER" id="PTHR46429:SF1">
    <property type="entry name" value="23S RRNA (GUANOSINE-2'-O-)-METHYLTRANSFERASE RLMB"/>
    <property type="match status" value="1"/>
</dbReference>